<dbReference type="GO" id="GO:0044689">
    <property type="term" value="F:7,8-didemethyl-8-hydroxy-5-deazariboflavin synthase activity"/>
    <property type="evidence" value="ECO:0007669"/>
    <property type="project" value="TreeGrafter"/>
</dbReference>
<organism evidence="8 9">
    <name type="scientific">Gordonia rubripertincta</name>
    <name type="common">Rhodococcus corallinus</name>
    <dbReference type="NCBI Taxonomy" id="36822"/>
    <lineage>
        <taxon>Bacteria</taxon>
        <taxon>Bacillati</taxon>
        <taxon>Actinomycetota</taxon>
        <taxon>Actinomycetes</taxon>
        <taxon>Mycobacteriales</taxon>
        <taxon>Gordoniaceae</taxon>
        <taxon>Gordonia</taxon>
    </lineage>
</organism>
<proteinExistence type="predicted"/>
<dbReference type="RefSeq" id="WP_204718237.1">
    <property type="nucleotide sequence ID" value="NZ_JAFFGU010000005.1"/>
</dbReference>
<evidence type="ECO:0000256" key="5">
    <source>
        <dbReference type="ARBA" id="ARBA00023004"/>
    </source>
</evidence>
<dbReference type="PROSITE" id="PS51918">
    <property type="entry name" value="RADICAL_SAM"/>
    <property type="match status" value="1"/>
</dbReference>
<dbReference type="Gene3D" id="3.20.20.70">
    <property type="entry name" value="Aldolase class I"/>
    <property type="match status" value="1"/>
</dbReference>
<dbReference type="Proteomes" id="UP001195196">
    <property type="component" value="Unassembled WGS sequence"/>
</dbReference>
<evidence type="ECO:0000256" key="6">
    <source>
        <dbReference type="ARBA" id="ARBA00023014"/>
    </source>
</evidence>
<dbReference type="SMART" id="SM00729">
    <property type="entry name" value="Elp3"/>
    <property type="match status" value="1"/>
</dbReference>
<dbReference type="InterPro" id="IPR016779">
    <property type="entry name" value="rSAM_MSMEG0568"/>
</dbReference>
<evidence type="ECO:0000256" key="4">
    <source>
        <dbReference type="ARBA" id="ARBA00022723"/>
    </source>
</evidence>
<keyword evidence="2" id="KW-0004">4Fe-4S</keyword>
<comment type="caution">
    <text evidence="8">The sequence shown here is derived from an EMBL/GenBank/DDBJ whole genome shotgun (WGS) entry which is preliminary data.</text>
</comment>
<dbReference type="InterPro" id="IPR034405">
    <property type="entry name" value="F420"/>
</dbReference>
<dbReference type="GO" id="GO:0051539">
    <property type="term" value="F:4 iron, 4 sulfur cluster binding"/>
    <property type="evidence" value="ECO:0007669"/>
    <property type="project" value="UniProtKB-KW"/>
</dbReference>
<dbReference type="AlphaFoldDB" id="A0AAW4G5S1"/>
<dbReference type="CDD" id="cd01335">
    <property type="entry name" value="Radical_SAM"/>
    <property type="match status" value="1"/>
</dbReference>
<dbReference type="NCBIfam" id="NF045502">
    <property type="entry name" value="variant_rSAM"/>
    <property type="match status" value="1"/>
</dbReference>
<dbReference type="NCBIfam" id="TIGR04043">
    <property type="entry name" value="rSAM_MSMEG_0568"/>
    <property type="match status" value="1"/>
</dbReference>
<dbReference type="EMBL" id="JAFFGU010000005">
    <property type="protein sequence ID" value="MBM7278972.1"/>
    <property type="molecule type" value="Genomic_DNA"/>
</dbReference>
<reference evidence="8" key="1">
    <citation type="submission" date="2021-02" db="EMBL/GenBank/DDBJ databases">
        <title>Taxonomy, biology and ecology of Rhodococcus bacteria occurring in California pistachio and other woody hosts as revealed by genome sequence analyses.</title>
        <authorList>
            <person name="Riely B."/>
            <person name="Gai Y."/>
        </authorList>
    </citation>
    <scope>NUCLEOTIDE SEQUENCE</scope>
    <source>
        <strain evidence="8">BP-295</strain>
    </source>
</reference>
<dbReference type="InterPro" id="IPR007197">
    <property type="entry name" value="rSAM"/>
</dbReference>
<dbReference type="GO" id="GO:0046872">
    <property type="term" value="F:metal ion binding"/>
    <property type="evidence" value="ECO:0007669"/>
    <property type="project" value="UniProtKB-KW"/>
</dbReference>
<evidence type="ECO:0000256" key="1">
    <source>
        <dbReference type="ARBA" id="ARBA00001966"/>
    </source>
</evidence>
<dbReference type="PANTHER" id="PTHR43076:SF1">
    <property type="entry name" value="LIPOYL SYNTHASE 2"/>
    <property type="match status" value="1"/>
</dbReference>
<dbReference type="PIRSF" id="PIRSF020870">
    <property type="entry name" value="Radical_SAM_bac_prd"/>
    <property type="match status" value="1"/>
</dbReference>
<dbReference type="SFLD" id="SFLDS00029">
    <property type="entry name" value="Radical_SAM"/>
    <property type="match status" value="1"/>
</dbReference>
<evidence type="ECO:0000256" key="2">
    <source>
        <dbReference type="ARBA" id="ARBA00022485"/>
    </source>
</evidence>
<protein>
    <submittedName>
        <fullName evidence="8">MSMEG_0568 family radical SAM protein</fullName>
    </submittedName>
</protein>
<evidence type="ECO:0000313" key="9">
    <source>
        <dbReference type="Proteomes" id="UP001195196"/>
    </source>
</evidence>
<dbReference type="Pfam" id="PF04055">
    <property type="entry name" value="Radical_SAM"/>
    <property type="match status" value="1"/>
</dbReference>
<accession>A0AAW4G5S1</accession>
<gene>
    <name evidence="8" type="ORF">JTZ10_14525</name>
</gene>
<name>A0AAW4G5S1_GORRU</name>
<keyword evidence="6" id="KW-0411">Iron-sulfur</keyword>
<evidence type="ECO:0000259" key="7">
    <source>
        <dbReference type="PROSITE" id="PS51918"/>
    </source>
</evidence>
<keyword evidence="5" id="KW-0408">Iron</keyword>
<evidence type="ECO:0000313" key="8">
    <source>
        <dbReference type="EMBL" id="MBM7278972.1"/>
    </source>
</evidence>
<keyword evidence="3" id="KW-0949">S-adenosyl-L-methionine</keyword>
<sequence length="351" mass="37637">MTVSTRVDLALLGIRGEPPVQRTGGAGPSDDGHLMVDGLHAAIPRNPQSPFVFDGQRVLYDGVDVGIEVEAIGRPRFYDLQTADGISYEKIARLHGRNVLATTVVQTCIRYDESDRCRFCSIEESLRSGSTIAVKKPEQLAEVARAAVELDGVTQMVMTTGTTNGRDRGARHLARCVRAIKAAVPHLPIQVQCEPPADLAVLSELREAGADAIGIHVESLDDEVRRRWMPGKSSVPMDEYRAAWAEAVNVFGRNQVSTYLLVGLGEDTDKMISGAKELADMGVYPFIVPFRRHAGTLAVDVDNASAPDPAIVEKISRDVARHLTLIGMAGADQRAGCAACGACSILPTVGG</sequence>
<dbReference type="InterPro" id="IPR006638">
    <property type="entry name" value="Elp3/MiaA/NifB-like_rSAM"/>
</dbReference>
<dbReference type="PANTHER" id="PTHR43076">
    <property type="entry name" value="FO SYNTHASE (COFH)"/>
    <property type="match status" value="1"/>
</dbReference>
<dbReference type="SUPFAM" id="SSF102114">
    <property type="entry name" value="Radical SAM enzymes"/>
    <property type="match status" value="1"/>
</dbReference>
<dbReference type="SFLD" id="SFLDG01107">
    <property type="entry name" value="Uncharacterised_Radical_SAM_Su"/>
    <property type="match status" value="1"/>
</dbReference>
<keyword evidence="4" id="KW-0479">Metal-binding</keyword>
<evidence type="ECO:0000256" key="3">
    <source>
        <dbReference type="ARBA" id="ARBA00022691"/>
    </source>
</evidence>
<dbReference type="InterPro" id="IPR013785">
    <property type="entry name" value="Aldolase_TIM"/>
</dbReference>
<dbReference type="InterPro" id="IPR058240">
    <property type="entry name" value="rSAM_sf"/>
</dbReference>
<feature type="domain" description="Radical SAM core" evidence="7">
    <location>
        <begin position="94"/>
        <end position="332"/>
    </location>
</feature>
<comment type="cofactor">
    <cofactor evidence="1">
        <name>[4Fe-4S] cluster</name>
        <dbReference type="ChEBI" id="CHEBI:49883"/>
    </cofactor>
</comment>